<name>A0A9J6G2L6_HAELO</name>
<comment type="caution">
    <text evidence="1">The sequence shown here is derived from an EMBL/GenBank/DDBJ whole genome shotgun (WGS) entry which is preliminary data.</text>
</comment>
<proteinExistence type="predicted"/>
<organism evidence="1 2">
    <name type="scientific">Haemaphysalis longicornis</name>
    <name type="common">Bush tick</name>
    <dbReference type="NCBI Taxonomy" id="44386"/>
    <lineage>
        <taxon>Eukaryota</taxon>
        <taxon>Metazoa</taxon>
        <taxon>Ecdysozoa</taxon>
        <taxon>Arthropoda</taxon>
        <taxon>Chelicerata</taxon>
        <taxon>Arachnida</taxon>
        <taxon>Acari</taxon>
        <taxon>Parasitiformes</taxon>
        <taxon>Ixodida</taxon>
        <taxon>Ixodoidea</taxon>
        <taxon>Ixodidae</taxon>
        <taxon>Haemaphysalinae</taxon>
        <taxon>Haemaphysalis</taxon>
    </lineage>
</organism>
<dbReference type="EMBL" id="JABSTR010000005">
    <property type="protein sequence ID" value="KAH9369706.1"/>
    <property type="molecule type" value="Genomic_DNA"/>
</dbReference>
<dbReference type="InterPro" id="IPR010721">
    <property type="entry name" value="UstE-like"/>
</dbReference>
<dbReference type="AlphaFoldDB" id="A0A9J6G2L6"/>
<sequence>MRRRTDPLCLHALPPRFLHLCAAGPAELLGKWRPLPAAAHRYLACGPLGSQVTLFPTLLLNTSGRADVPLGIRDFAGWALWLLGFTMELIADHQKAAFHADAKNKVSSLLLHATDEPPRGATGGTCFQANYTKS</sequence>
<evidence type="ECO:0000313" key="2">
    <source>
        <dbReference type="Proteomes" id="UP000821853"/>
    </source>
</evidence>
<dbReference type="Pfam" id="PF06966">
    <property type="entry name" value="DUF1295"/>
    <property type="match status" value="1"/>
</dbReference>
<gene>
    <name evidence="1" type="ORF">HPB48_007673</name>
</gene>
<protein>
    <submittedName>
        <fullName evidence="1">Uncharacterized protein</fullName>
    </submittedName>
</protein>
<reference evidence="1 2" key="1">
    <citation type="journal article" date="2020" name="Cell">
        <title>Large-Scale Comparative Analyses of Tick Genomes Elucidate Their Genetic Diversity and Vector Capacities.</title>
        <authorList>
            <consortium name="Tick Genome and Microbiome Consortium (TIGMIC)"/>
            <person name="Jia N."/>
            <person name="Wang J."/>
            <person name="Shi W."/>
            <person name="Du L."/>
            <person name="Sun Y."/>
            <person name="Zhan W."/>
            <person name="Jiang J.F."/>
            <person name="Wang Q."/>
            <person name="Zhang B."/>
            <person name="Ji P."/>
            <person name="Bell-Sakyi L."/>
            <person name="Cui X.M."/>
            <person name="Yuan T.T."/>
            <person name="Jiang B.G."/>
            <person name="Yang W.F."/>
            <person name="Lam T.T."/>
            <person name="Chang Q.C."/>
            <person name="Ding S.J."/>
            <person name="Wang X.J."/>
            <person name="Zhu J.G."/>
            <person name="Ruan X.D."/>
            <person name="Zhao L."/>
            <person name="Wei J.T."/>
            <person name="Ye R.Z."/>
            <person name="Que T.C."/>
            <person name="Du C.H."/>
            <person name="Zhou Y.H."/>
            <person name="Cheng J.X."/>
            <person name="Dai P.F."/>
            <person name="Guo W.B."/>
            <person name="Han X.H."/>
            <person name="Huang E.J."/>
            <person name="Li L.F."/>
            <person name="Wei W."/>
            <person name="Gao Y.C."/>
            <person name="Liu J.Z."/>
            <person name="Shao H.Z."/>
            <person name="Wang X."/>
            <person name="Wang C.C."/>
            <person name="Yang T.C."/>
            <person name="Huo Q.B."/>
            <person name="Li W."/>
            <person name="Chen H.Y."/>
            <person name="Chen S.E."/>
            <person name="Zhou L.G."/>
            <person name="Ni X.B."/>
            <person name="Tian J.H."/>
            <person name="Sheng Y."/>
            <person name="Liu T."/>
            <person name="Pan Y.S."/>
            <person name="Xia L.Y."/>
            <person name="Li J."/>
            <person name="Zhao F."/>
            <person name="Cao W.C."/>
        </authorList>
    </citation>
    <scope>NUCLEOTIDE SEQUENCE [LARGE SCALE GENOMIC DNA]</scope>
    <source>
        <strain evidence="1">HaeL-2018</strain>
    </source>
</reference>
<dbReference type="VEuPathDB" id="VectorBase:HLOH_052956"/>
<keyword evidence="2" id="KW-1185">Reference proteome</keyword>
<evidence type="ECO:0000313" key="1">
    <source>
        <dbReference type="EMBL" id="KAH9369706.1"/>
    </source>
</evidence>
<accession>A0A9J6G2L6</accession>
<dbReference type="Proteomes" id="UP000821853">
    <property type="component" value="Chromosome 3"/>
</dbReference>
<dbReference type="OrthoDB" id="67965at2759"/>